<evidence type="ECO:0000313" key="1">
    <source>
        <dbReference type="EMBL" id="OGG72500.1"/>
    </source>
</evidence>
<sequence>MRRVFIIHGWGGSPSEGWLPWLKKELEKKGYRVFVPAMPNPETPVIAHWVDTLRDLVGEPDEHTYFVGHSIGCQTILRYLETLPQEKKIRGAVFVAGWFTLMNLEEEEQPIAKPWLETPMDFEKIKRHAQNFFAVFSDNDPLVPPENKEMFQQRLGARVIVEQGKGHFSGDDGITHLPSALESILKL</sequence>
<evidence type="ECO:0000313" key="2">
    <source>
        <dbReference type="Proteomes" id="UP000177306"/>
    </source>
</evidence>
<proteinExistence type="predicted"/>
<dbReference type="Gene3D" id="3.40.50.1820">
    <property type="entry name" value="alpha/beta hydrolase"/>
    <property type="match status" value="1"/>
</dbReference>
<evidence type="ECO:0008006" key="3">
    <source>
        <dbReference type="Google" id="ProtNLM"/>
    </source>
</evidence>
<dbReference type="AlphaFoldDB" id="A0A1F6EFT2"/>
<reference evidence="1 2" key="1">
    <citation type="journal article" date="2016" name="Nat. Commun.">
        <title>Thousands of microbial genomes shed light on interconnected biogeochemical processes in an aquifer system.</title>
        <authorList>
            <person name="Anantharaman K."/>
            <person name="Brown C.T."/>
            <person name="Hug L.A."/>
            <person name="Sharon I."/>
            <person name="Castelle C.J."/>
            <person name="Probst A.J."/>
            <person name="Thomas B.C."/>
            <person name="Singh A."/>
            <person name="Wilkins M.J."/>
            <person name="Karaoz U."/>
            <person name="Brodie E.L."/>
            <person name="Williams K.H."/>
            <person name="Hubbard S.S."/>
            <person name="Banfield J.F."/>
        </authorList>
    </citation>
    <scope>NUCLEOTIDE SEQUENCE [LARGE SCALE GENOMIC DNA]</scope>
</reference>
<accession>A0A1F6EFT2</accession>
<dbReference type="Proteomes" id="UP000177306">
    <property type="component" value="Unassembled WGS sequence"/>
</dbReference>
<organism evidence="1 2">
    <name type="scientific">Candidatus Kaiserbacteria bacterium RIFCSPLOWO2_01_FULL_53_17</name>
    <dbReference type="NCBI Taxonomy" id="1798511"/>
    <lineage>
        <taxon>Bacteria</taxon>
        <taxon>Candidatus Kaiseribacteriota</taxon>
    </lineage>
</organism>
<dbReference type="Pfam" id="PF06821">
    <property type="entry name" value="Ser_hydrolase"/>
    <property type="match status" value="1"/>
</dbReference>
<dbReference type="EMBL" id="MFLY01000047">
    <property type="protein sequence ID" value="OGG72500.1"/>
    <property type="molecule type" value="Genomic_DNA"/>
</dbReference>
<dbReference type="GO" id="GO:0016787">
    <property type="term" value="F:hydrolase activity"/>
    <property type="evidence" value="ECO:0007669"/>
    <property type="project" value="InterPro"/>
</dbReference>
<comment type="caution">
    <text evidence="1">The sequence shown here is derived from an EMBL/GenBank/DDBJ whole genome shotgun (WGS) entry which is preliminary data.</text>
</comment>
<name>A0A1F6EFT2_9BACT</name>
<dbReference type="PANTHER" id="PTHR15394:SF3">
    <property type="entry name" value="SERINE HYDROLASE RBBP9"/>
    <property type="match status" value="1"/>
</dbReference>
<dbReference type="InterPro" id="IPR029058">
    <property type="entry name" value="AB_hydrolase_fold"/>
</dbReference>
<dbReference type="SUPFAM" id="SSF53474">
    <property type="entry name" value="alpha/beta-Hydrolases"/>
    <property type="match status" value="1"/>
</dbReference>
<gene>
    <name evidence="1" type="ORF">A3A38_04695</name>
</gene>
<dbReference type="InterPro" id="IPR010662">
    <property type="entry name" value="RBBP9/YdeN"/>
</dbReference>
<dbReference type="PANTHER" id="PTHR15394">
    <property type="entry name" value="SERINE HYDROLASE RBBP9"/>
    <property type="match status" value="1"/>
</dbReference>
<protein>
    <recommendedName>
        <fullName evidence="3">Serine hydrolase family protein</fullName>
    </recommendedName>
</protein>